<comment type="similarity">
    <text evidence="1">Belongs to the type-I restriction system S methylase family.</text>
</comment>
<dbReference type="EMBL" id="QSOI01000006">
    <property type="protein sequence ID" value="RGI84556.1"/>
    <property type="molecule type" value="Genomic_DNA"/>
</dbReference>
<evidence type="ECO:0000313" key="6">
    <source>
        <dbReference type="Proteomes" id="UP000260664"/>
    </source>
</evidence>
<dbReference type="GO" id="GO:0003677">
    <property type="term" value="F:DNA binding"/>
    <property type="evidence" value="ECO:0007669"/>
    <property type="project" value="UniProtKB-KW"/>
</dbReference>
<evidence type="ECO:0000313" key="5">
    <source>
        <dbReference type="EMBL" id="RGI84556.1"/>
    </source>
</evidence>
<dbReference type="AlphaFoldDB" id="A0A3E4F679"/>
<gene>
    <name evidence="5" type="ORF">DXD84_06300</name>
</gene>
<dbReference type="InterPro" id="IPR000055">
    <property type="entry name" value="Restrct_endonuc_typeI_TRD"/>
</dbReference>
<dbReference type="InterPro" id="IPR052021">
    <property type="entry name" value="Type-I_RS_S_subunit"/>
</dbReference>
<comment type="caution">
    <text evidence="5">The sequence shown here is derived from an EMBL/GenBank/DDBJ whole genome shotgun (WGS) entry which is preliminary data.</text>
</comment>
<dbReference type="Proteomes" id="UP000260664">
    <property type="component" value="Unassembled WGS sequence"/>
</dbReference>
<evidence type="ECO:0000256" key="3">
    <source>
        <dbReference type="ARBA" id="ARBA00023125"/>
    </source>
</evidence>
<evidence type="ECO:0000259" key="4">
    <source>
        <dbReference type="Pfam" id="PF01420"/>
    </source>
</evidence>
<dbReference type="PANTHER" id="PTHR30408:SF12">
    <property type="entry name" value="TYPE I RESTRICTION ENZYME MJAVIII SPECIFICITY SUBUNIT"/>
    <property type="match status" value="1"/>
</dbReference>
<protein>
    <recommendedName>
        <fullName evidence="4">Type I restriction modification DNA specificity domain-containing protein</fullName>
    </recommendedName>
</protein>
<dbReference type="Pfam" id="PF01420">
    <property type="entry name" value="Methylase_S"/>
    <property type="match status" value="1"/>
</dbReference>
<dbReference type="PANTHER" id="PTHR30408">
    <property type="entry name" value="TYPE-1 RESTRICTION ENZYME ECOKI SPECIFICITY PROTEIN"/>
    <property type="match status" value="1"/>
</dbReference>
<reference evidence="5 6" key="1">
    <citation type="submission" date="2018-08" db="EMBL/GenBank/DDBJ databases">
        <title>A genome reference for cultivated species of the human gut microbiota.</title>
        <authorList>
            <person name="Zou Y."/>
            <person name="Xue W."/>
            <person name="Luo G."/>
        </authorList>
    </citation>
    <scope>NUCLEOTIDE SEQUENCE [LARGE SCALE GENOMIC DNA]</scope>
    <source>
        <strain evidence="5 6">TM09-19AC</strain>
    </source>
</reference>
<keyword evidence="2" id="KW-0680">Restriction system</keyword>
<proteinExistence type="inferred from homology"/>
<accession>A0A3E4F679</accession>
<dbReference type="InterPro" id="IPR044946">
    <property type="entry name" value="Restrct_endonuc_typeI_TRD_sf"/>
</dbReference>
<sequence length="179" mass="20149">MKYVMLKDVCAINMGQSPDSNSYNDVGNGIPFFQGNADFGERYPVTRKWCSAPTKMAEPDDILISVRAPIGAMNYAKEECCIGRGLAALTPDKSKVSSEFIFWLLKGKNAELNSKGTGSTFKAIGRKVLEETLVPDISLEKQIEYSEILEKVYAIIQARKEELLKLDDLIKFRLRFHLF</sequence>
<evidence type="ECO:0000256" key="1">
    <source>
        <dbReference type="ARBA" id="ARBA00010923"/>
    </source>
</evidence>
<keyword evidence="3" id="KW-0238">DNA-binding</keyword>
<dbReference type="CDD" id="cd17245">
    <property type="entry name" value="RMtype1_S_TteMORF1547P-TRD2-CR2_Aco12261I-TRD1-CR1_like"/>
    <property type="match status" value="1"/>
</dbReference>
<name>A0A3E4F679_9FIRM</name>
<organism evidence="5 6">
    <name type="scientific">Dorea formicigenerans</name>
    <dbReference type="NCBI Taxonomy" id="39486"/>
    <lineage>
        <taxon>Bacteria</taxon>
        <taxon>Bacillati</taxon>
        <taxon>Bacillota</taxon>
        <taxon>Clostridia</taxon>
        <taxon>Lachnospirales</taxon>
        <taxon>Lachnospiraceae</taxon>
        <taxon>Dorea</taxon>
    </lineage>
</organism>
<feature type="domain" description="Type I restriction modification DNA specificity" evidence="4">
    <location>
        <begin position="2"/>
        <end position="163"/>
    </location>
</feature>
<dbReference type="RefSeq" id="WP_117494836.1">
    <property type="nucleotide sequence ID" value="NZ_QSOI01000006.1"/>
</dbReference>
<dbReference type="GO" id="GO:0009307">
    <property type="term" value="P:DNA restriction-modification system"/>
    <property type="evidence" value="ECO:0007669"/>
    <property type="project" value="UniProtKB-KW"/>
</dbReference>
<evidence type="ECO:0000256" key="2">
    <source>
        <dbReference type="ARBA" id="ARBA00022747"/>
    </source>
</evidence>
<dbReference type="SUPFAM" id="SSF116734">
    <property type="entry name" value="DNA methylase specificity domain"/>
    <property type="match status" value="1"/>
</dbReference>
<dbReference type="Gene3D" id="3.90.220.20">
    <property type="entry name" value="DNA methylase specificity domains"/>
    <property type="match status" value="1"/>
</dbReference>